<gene>
    <name evidence="1" type="ORF">CVT26_006393</name>
</gene>
<dbReference type="AlphaFoldDB" id="A0A409Y0I5"/>
<dbReference type="Proteomes" id="UP000284706">
    <property type="component" value="Unassembled WGS sequence"/>
</dbReference>
<name>A0A409Y0I5_9AGAR</name>
<reference evidence="1 2" key="1">
    <citation type="journal article" date="2018" name="Evol. Lett.">
        <title>Horizontal gene cluster transfer increased hallucinogenic mushroom diversity.</title>
        <authorList>
            <person name="Reynolds H.T."/>
            <person name="Vijayakumar V."/>
            <person name="Gluck-Thaler E."/>
            <person name="Korotkin H.B."/>
            <person name="Matheny P.B."/>
            <person name="Slot J.C."/>
        </authorList>
    </citation>
    <scope>NUCLEOTIDE SEQUENCE [LARGE SCALE GENOMIC DNA]</scope>
    <source>
        <strain evidence="1 2">SRW20</strain>
    </source>
</reference>
<keyword evidence="2" id="KW-1185">Reference proteome</keyword>
<dbReference type="InParanoid" id="A0A409Y0I5"/>
<sequence length="74" mass="8719">MQHYGVHWGRPTLYLSFLGGYTNSSQSRGDCAYTHSINRTKARMKGILVEYEDGLGERMIIKKSYYILERWVER</sequence>
<accession>A0A409Y0I5</accession>
<evidence type="ECO:0000313" key="1">
    <source>
        <dbReference type="EMBL" id="PPQ96544.1"/>
    </source>
</evidence>
<evidence type="ECO:0000313" key="2">
    <source>
        <dbReference type="Proteomes" id="UP000284706"/>
    </source>
</evidence>
<protein>
    <submittedName>
        <fullName evidence="1">Uncharacterized protein</fullName>
    </submittedName>
</protein>
<proteinExistence type="predicted"/>
<organism evidence="1 2">
    <name type="scientific">Gymnopilus dilepis</name>
    <dbReference type="NCBI Taxonomy" id="231916"/>
    <lineage>
        <taxon>Eukaryota</taxon>
        <taxon>Fungi</taxon>
        <taxon>Dikarya</taxon>
        <taxon>Basidiomycota</taxon>
        <taxon>Agaricomycotina</taxon>
        <taxon>Agaricomycetes</taxon>
        <taxon>Agaricomycetidae</taxon>
        <taxon>Agaricales</taxon>
        <taxon>Agaricineae</taxon>
        <taxon>Hymenogastraceae</taxon>
        <taxon>Gymnopilus</taxon>
    </lineage>
</organism>
<dbReference type="EMBL" id="NHYE01001358">
    <property type="protein sequence ID" value="PPQ96544.1"/>
    <property type="molecule type" value="Genomic_DNA"/>
</dbReference>
<comment type="caution">
    <text evidence="1">The sequence shown here is derived from an EMBL/GenBank/DDBJ whole genome shotgun (WGS) entry which is preliminary data.</text>
</comment>